<name>A0ABW1X3V3_9ACTN</name>
<dbReference type="RefSeq" id="WP_343886824.1">
    <property type="nucleotide sequence ID" value="NZ_BAAAKI010000024.1"/>
</dbReference>
<dbReference type="Gene3D" id="3.30.450.380">
    <property type="match status" value="1"/>
</dbReference>
<dbReference type="EMBL" id="JBHSUA010000025">
    <property type="protein sequence ID" value="MFC6398000.1"/>
    <property type="molecule type" value="Genomic_DNA"/>
</dbReference>
<dbReference type="Proteomes" id="UP001596266">
    <property type="component" value="Unassembled WGS sequence"/>
</dbReference>
<proteinExistence type="predicted"/>
<gene>
    <name evidence="2" type="ORF">ACFP57_13545</name>
</gene>
<feature type="region of interest" description="Disordered" evidence="1">
    <location>
        <begin position="242"/>
        <end position="309"/>
    </location>
</feature>
<accession>A0ABW1X3V3</accession>
<comment type="caution">
    <text evidence="2">The sequence shown here is derived from an EMBL/GenBank/DDBJ whole genome shotgun (WGS) entry which is preliminary data.</text>
</comment>
<protein>
    <submittedName>
        <fullName evidence="2">Uncharacterized protein</fullName>
    </submittedName>
</protein>
<organism evidence="2 3">
    <name type="scientific">Luteococcus sanguinis</name>
    <dbReference type="NCBI Taxonomy" id="174038"/>
    <lineage>
        <taxon>Bacteria</taxon>
        <taxon>Bacillati</taxon>
        <taxon>Actinomycetota</taxon>
        <taxon>Actinomycetes</taxon>
        <taxon>Propionibacteriales</taxon>
        <taxon>Propionibacteriaceae</taxon>
        <taxon>Luteococcus</taxon>
    </lineage>
</organism>
<keyword evidence="3" id="KW-1185">Reference proteome</keyword>
<reference evidence="3" key="1">
    <citation type="journal article" date="2019" name="Int. J. Syst. Evol. Microbiol.">
        <title>The Global Catalogue of Microorganisms (GCM) 10K type strain sequencing project: providing services to taxonomists for standard genome sequencing and annotation.</title>
        <authorList>
            <consortium name="The Broad Institute Genomics Platform"/>
            <consortium name="The Broad Institute Genome Sequencing Center for Infectious Disease"/>
            <person name="Wu L."/>
            <person name="Ma J."/>
        </authorList>
    </citation>
    <scope>NUCLEOTIDE SEQUENCE [LARGE SCALE GENOMIC DNA]</scope>
    <source>
        <strain evidence="3">CGMCC 1.15277</strain>
    </source>
</reference>
<sequence length="309" mass="33910">MSQVSLDEVLARLKASDPDPGPAAAAQAADRTMLKRADATQEVDWGLVVRLRQVASEQITSTSQRWFAEHGLPMPAQDKRMMGRATIRAVVRNHAEDSVRQGQSVWPLAREHAVAAAVENAIFGYGRLQPLFEIPTAENIEVHGHDGVFVQYGDGRRETHSPVADSDEELVEAIRFLGESANPPRRFDDAHPMMTLGRSRNSLHNRRHHSRAMWFPPPLLEFPPSVRRLGITVRKHAGGPGTTMAYSVAGTPSRLGRSPSRASPLTGWSDSALTDPTPASTSGTTHGRRTTPSPCRMPSWTHCTSRRGD</sequence>
<evidence type="ECO:0000313" key="2">
    <source>
        <dbReference type="EMBL" id="MFC6398000.1"/>
    </source>
</evidence>
<evidence type="ECO:0000256" key="1">
    <source>
        <dbReference type="SAM" id="MobiDB-lite"/>
    </source>
</evidence>
<evidence type="ECO:0000313" key="3">
    <source>
        <dbReference type="Proteomes" id="UP001596266"/>
    </source>
</evidence>
<feature type="compositionally biased region" description="Polar residues" evidence="1">
    <location>
        <begin position="260"/>
        <end position="280"/>
    </location>
</feature>
<feature type="compositionally biased region" description="Low complexity" evidence="1">
    <location>
        <begin position="281"/>
        <end position="294"/>
    </location>
</feature>